<sequence>MASNATLPSLPTKAQEVDSPATKAASSSLPTNGTKAQEVESPAKKDGPQNVQRRLVTVRRVTSSTYLNSNYDLITIDGWKVVVKRTKGIVEGDWIVFLEADCFVPAHGRFAKFERLFAEIGELSTYDGVEGYRVGMSTWRDHQGKQVVSQGHVFALREFPHIEDKVFELRWERSRTHTDEQFLNYLRTLDFRNGLDVMKWESPDDNNDNTQQQQLTVTTFPKYPHFILKPDMERVQNCPNLFLKPKYRTYLFQESVKLDGASMTVYFLLPTNPSYSHLPTLPALSPASILTHPLLQHAVQQLGRFGVCSRKHDLVPHLISQATTPAQHIYWAAALAAKLHVSLPAGAAAGEHGSGSIAVQGELVGAGIRGNPYGYAKGEHEFVIYAVYDVDRRKRWDPRKVVEFAERIGVRHVPVRGYHRIWDVARNHEDLVVRAELRNAEGLVWKNVLDGRWFKVLSSRWVLEK</sequence>
<dbReference type="GeneID" id="89935692"/>
<dbReference type="GO" id="GO:0016874">
    <property type="term" value="F:ligase activity"/>
    <property type="evidence" value="ECO:0007669"/>
    <property type="project" value="UniProtKB-KW"/>
</dbReference>
<proteinExistence type="predicted"/>
<feature type="non-terminal residue" evidence="3">
    <location>
        <position position="465"/>
    </location>
</feature>
<keyword evidence="4" id="KW-1185">Reference proteome</keyword>
<feature type="region of interest" description="Disordered" evidence="1">
    <location>
        <begin position="1"/>
        <end position="52"/>
    </location>
</feature>
<accession>A0AAN6TDX1</accession>
<reference evidence="3" key="2">
    <citation type="submission" date="2023-05" db="EMBL/GenBank/DDBJ databases">
        <authorList>
            <consortium name="Lawrence Berkeley National Laboratory"/>
            <person name="Steindorff A."/>
            <person name="Hensen N."/>
            <person name="Bonometti L."/>
            <person name="Westerberg I."/>
            <person name="Brannstrom I.O."/>
            <person name="Guillou S."/>
            <person name="Cros-Aarteil S."/>
            <person name="Calhoun S."/>
            <person name="Haridas S."/>
            <person name="Kuo A."/>
            <person name="Mondo S."/>
            <person name="Pangilinan J."/>
            <person name="Riley R."/>
            <person name="Labutti K."/>
            <person name="Andreopoulos B."/>
            <person name="Lipzen A."/>
            <person name="Chen C."/>
            <person name="Yanf M."/>
            <person name="Daum C."/>
            <person name="Ng V."/>
            <person name="Clum A."/>
            <person name="Ohm R."/>
            <person name="Martin F."/>
            <person name="Silar P."/>
            <person name="Natvig D."/>
            <person name="Lalanne C."/>
            <person name="Gautier V."/>
            <person name="Ament-Velasquez S.L."/>
            <person name="Kruys A."/>
            <person name="Hutchinson M.I."/>
            <person name="Powell A.J."/>
            <person name="Barry K."/>
            <person name="Miller A.N."/>
            <person name="Grigoriev I.V."/>
            <person name="Debuchy R."/>
            <person name="Gladieux P."/>
            <person name="Thoren M.H."/>
            <person name="Johannesson H."/>
        </authorList>
    </citation>
    <scope>NUCLEOTIDE SEQUENCE</scope>
    <source>
        <strain evidence="3">CBS 508.74</strain>
    </source>
</reference>
<dbReference type="RefSeq" id="XP_064670204.1">
    <property type="nucleotide sequence ID" value="XM_064811567.1"/>
</dbReference>
<dbReference type="Pfam" id="PF09414">
    <property type="entry name" value="RNA_ligase"/>
    <property type="match status" value="1"/>
</dbReference>
<dbReference type="Pfam" id="PF21189">
    <property type="entry name" value="PHA02142"/>
    <property type="match status" value="1"/>
</dbReference>
<feature type="domain" description="RNA ligase" evidence="2">
    <location>
        <begin position="252"/>
        <end position="456"/>
    </location>
</feature>
<dbReference type="InterPro" id="IPR021122">
    <property type="entry name" value="RNA_ligase_dom_REL/Rnl2"/>
</dbReference>
<feature type="compositionally biased region" description="Polar residues" evidence="1">
    <location>
        <begin position="24"/>
        <end position="35"/>
    </location>
</feature>
<feature type="compositionally biased region" description="Basic and acidic residues" evidence="1">
    <location>
        <begin position="37"/>
        <end position="47"/>
    </location>
</feature>
<reference evidence="3" key="1">
    <citation type="journal article" date="2023" name="Mol. Phylogenet. Evol.">
        <title>Genome-scale phylogeny and comparative genomics of the fungal order Sordariales.</title>
        <authorList>
            <person name="Hensen N."/>
            <person name="Bonometti L."/>
            <person name="Westerberg I."/>
            <person name="Brannstrom I.O."/>
            <person name="Guillou S."/>
            <person name="Cros-Aarteil S."/>
            <person name="Calhoun S."/>
            <person name="Haridas S."/>
            <person name="Kuo A."/>
            <person name="Mondo S."/>
            <person name="Pangilinan J."/>
            <person name="Riley R."/>
            <person name="LaButti K."/>
            <person name="Andreopoulos B."/>
            <person name="Lipzen A."/>
            <person name="Chen C."/>
            <person name="Yan M."/>
            <person name="Daum C."/>
            <person name="Ng V."/>
            <person name="Clum A."/>
            <person name="Steindorff A."/>
            <person name="Ohm R.A."/>
            <person name="Martin F."/>
            <person name="Silar P."/>
            <person name="Natvig D.O."/>
            <person name="Lalanne C."/>
            <person name="Gautier V."/>
            <person name="Ament-Velasquez S.L."/>
            <person name="Kruys A."/>
            <person name="Hutchinson M.I."/>
            <person name="Powell A.J."/>
            <person name="Barry K."/>
            <person name="Miller A.N."/>
            <person name="Grigoriev I.V."/>
            <person name="Debuchy R."/>
            <person name="Gladieux P."/>
            <person name="Hiltunen Thoren M."/>
            <person name="Johannesson H."/>
        </authorList>
    </citation>
    <scope>NUCLEOTIDE SEQUENCE</scope>
    <source>
        <strain evidence="3">CBS 508.74</strain>
    </source>
</reference>
<protein>
    <submittedName>
        <fullName evidence="3">DNA ligase/mRNA capping enzyme</fullName>
    </submittedName>
</protein>
<evidence type="ECO:0000313" key="4">
    <source>
        <dbReference type="Proteomes" id="UP001302812"/>
    </source>
</evidence>
<name>A0AAN6TDX1_9PEZI</name>
<dbReference type="EMBL" id="MU853341">
    <property type="protein sequence ID" value="KAK4112634.1"/>
    <property type="molecule type" value="Genomic_DNA"/>
</dbReference>
<dbReference type="Proteomes" id="UP001302812">
    <property type="component" value="Unassembled WGS sequence"/>
</dbReference>
<dbReference type="Gene3D" id="3.30.470.30">
    <property type="entry name" value="DNA ligase/mRNA capping enzyme"/>
    <property type="match status" value="1"/>
</dbReference>
<dbReference type="SUPFAM" id="SSF56091">
    <property type="entry name" value="DNA ligase/mRNA capping enzyme, catalytic domain"/>
    <property type="match status" value="1"/>
</dbReference>
<gene>
    <name evidence="3" type="ORF">N656DRAFT_709131</name>
</gene>
<evidence type="ECO:0000256" key="1">
    <source>
        <dbReference type="SAM" id="MobiDB-lite"/>
    </source>
</evidence>
<dbReference type="AlphaFoldDB" id="A0AAN6TDX1"/>
<evidence type="ECO:0000313" key="3">
    <source>
        <dbReference type="EMBL" id="KAK4112634.1"/>
    </source>
</evidence>
<comment type="caution">
    <text evidence="3">The sequence shown here is derived from an EMBL/GenBank/DDBJ whole genome shotgun (WGS) entry which is preliminary data.</text>
</comment>
<keyword evidence="3" id="KW-0436">Ligase</keyword>
<evidence type="ECO:0000259" key="2">
    <source>
        <dbReference type="Pfam" id="PF09414"/>
    </source>
</evidence>
<organism evidence="3 4">
    <name type="scientific">Canariomyces notabilis</name>
    <dbReference type="NCBI Taxonomy" id="2074819"/>
    <lineage>
        <taxon>Eukaryota</taxon>
        <taxon>Fungi</taxon>
        <taxon>Dikarya</taxon>
        <taxon>Ascomycota</taxon>
        <taxon>Pezizomycotina</taxon>
        <taxon>Sordariomycetes</taxon>
        <taxon>Sordariomycetidae</taxon>
        <taxon>Sordariales</taxon>
        <taxon>Chaetomiaceae</taxon>
        <taxon>Canariomyces</taxon>
    </lineage>
</organism>